<protein>
    <submittedName>
        <fullName evidence="1">Uncharacterized protein</fullName>
    </submittedName>
</protein>
<comment type="caution">
    <text evidence="1">The sequence shown here is derived from an EMBL/GenBank/DDBJ whole genome shotgun (WGS) entry which is preliminary data.</text>
</comment>
<name>A0AAE2CJX2_9LAMI</name>
<reference evidence="1" key="1">
    <citation type="submission" date="2020-06" db="EMBL/GenBank/DDBJ databases">
        <authorList>
            <person name="Li T."/>
            <person name="Hu X."/>
            <person name="Zhang T."/>
            <person name="Song X."/>
            <person name="Zhang H."/>
            <person name="Dai N."/>
            <person name="Sheng W."/>
            <person name="Hou X."/>
            <person name="Wei L."/>
        </authorList>
    </citation>
    <scope>NUCLEOTIDE SEQUENCE</scope>
    <source>
        <strain evidence="1">3651</strain>
        <tissue evidence="1">Leaf</tissue>
    </source>
</reference>
<gene>
    <name evidence="1" type="ORF">Salat_1660500</name>
</gene>
<reference evidence="1" key="2">
    <citation type="journal article" date="2024" name="Plant">
        <title>Genomic evolution and insights into agronomic trait innovations of Sesamum species.</title>
        <authorList>
            <person name="Miao H."/>
            <person name="Wang L."/>
            <person name="Qu L."/>
            <person name="Liu H."/>
            <person name="Sun Y."/>
            <person name="Le M."/>
            <person name="Wang Q."/>
            <person name="Wei S."/>
            <person name="Zheng Y."/>
            <person name="Lin W."/>
            <person name="Duan Y."/>
            <person name="Cao H."/>
            <person name="Xiong S."/>
            <person name="Wang X."/>
            <person name="Wei L."/>
            <person name="Li C."/>
            <person name="Ma Q."/>
            <person name="Ju M."/>
            <person name="Zhao R."/>
            <person name="Li G."/>
            <person name="Mu C."/>
            <person name="Tian Q."/>
            <person name="Mei H."/>
            <person name="Zhang T."/>
            <person name="Gao T."/>
            <person name="Zhang H."/>
        </authorList>
    </citation>
    <scope>NUCLEOTIDE SEQUENCE</scope>
    <source>
        <strain evidence="1">3651</strain>
    </source>
</reference>
<organism evidence="1 2">
    <name type="scientific">Sesamum alatum</name>
    <dbReference type="NCBI Taxonomy" id="300844"/>
    <lineage>
        <taxon>Eukaryota</taxon>
        <taxon>Viridiplantae</taxon>
        <taxon>Streptophyta</taxon>
        <taxon>Embryophyta</taxon>
        <taxon>Tracheophyta</taxon>
        <taxon>Spermatophyta</taxon>
        <taxon>Magnoliopsida</taxon>
        <taxon>eudicotyledons</taxon>
        <taxon>Gunneridae</taxon>
        <taxon>Pentapetalae</taxon>
        <taxon>asterids</taxon>
        <taxon>lamiids</taxon>
        <taxon>Lamiales</taxon>
        <taxon>Pedaliaceae</taxon>
        <taxon>Sesamum</taxon>
    </lineage>
</organism>
<evidence type="ECO:0000313" key="1">
    <source>
        <dbReference type="EMBL" id="KAK4424669.1"/>
    </source>
</evidence>
<accession>A0AAE2CJX2</accession>
<dbReference type="EMBL" id="JACGWO010000006">
    <property type="protein sequence ID" value="KAK4424669.1"/>
    <property type="molecule type" value="Genomic_DNA"/>
</dbReference>
<dbReference type="AlphaFoldDB" id="A0AAE2CJX2"/>
<dbReference type="Proteomes" id="UP001293254">
    <property type="component" value="Unassembled WGS sequence"/>
</dbReference>
<proteinExistence type="predicted"/>
<sequence length="105" mass="11808">MPSLVIIEALLSVEDNVSCKLVSKWNTQTLQVLKQSYHPKNMRTNKFIILLPAFQNSSHSFKSFNSSCLTKHSFELNDEDIGLHVLKLPFCNSGTIESSIKHATS</sequence>
<evidence type="ECO:0000313" key="2">
    <source>
        <dbReference type="Proteomes" id="UP001293254"/>
    </source>
</evidence>
<keyword evidence="2" id="KW-1185">Reference proteome</keyword>